<organism evidence="2 3">
    <name type="scientific">Gimesia fumaroli</name>
    <dbReference type="NCBI Taxonomy" id="2527976"/>
    <lineage>
        <taxon>Bacteria</taxon>
        <taxon>Pseudomonadati</taxon>
        <taxon>Planctomycetota</taxon>
        <taxon>Planctomycetia</taxon>
        <taxon>Planctomycetales</taxon>
        <taxon>Planctomycetaceae</taxon>
        <taxon>Gimesia</taxon>
    </lineage>
</organism>
<dbReference type="KEGG" id="gfm:Enr17x_06890"/>
<protein>
    <submittedName>
        <fullName evidence="2">Uncharacterized protein</fullName>
    </submittedName>
</protein>
<keyword evidence="1" id="KW-0812">Transmembrane</keyword>
<reference evidence="2 3" key="1">
    <citation type="submission" date="2019-03" db="EMBL/GenBank/DDBJ databases">
        <title>Deep-cultivation of Planctomycetes and their phenomic and genomic characterization uncovers novel biology.</title>
        <authorList>
            <person name="Wiegand S."/>
            <person name="Jogler M."/>
            <person name="Boedeker C."/>
            <person name="Pinto D."/>
            <person name="Vollmers J."/>
            <person name="Rivas-Marin E."/>
            <person name="Kohn T."/>
            <person name="Peeters S.H."/>
            <person name="Heuer A."/>
            <person name="Rast P."/>
            <person name="Oberbeckmann S."/>
            <person name="Bunk B."/>
            <person name="Jeske O."/>
            <person name="Meyerdierks A."/>
            <person name="Storesund J.E."/>
            <person name="Kallscheuer N."/>
            <person name="Luecker S."/>
            <person name="Lage O.M."/>
            <person name="Pohl T."/>
            <person name="Merkel B.J."/>
            <person name="Hornburger P."/>
            <person name="Mueller R.-W."/>
            <person name="Bruemmer F."/>
            <person name="Labrenz M."/>
            <person name="Spormann A.M."/>
            <person name="Op den Camp H."/>
            <person name="Overmann J."/>
            <person name="Amann R."/>
            <person name="Jetten M.S.M."/>
            <person name="Mascher T."/>
            <person name="Medema M.H."/>
            <person name="Devos D.P."/>
            <person name="Kaster A.-K."/>
            <person name="Ovreas L."/>
            <person name="Rohde M."/>
            <person name="Galperin M.Y."/>
            <person name="Jogler C."/>
        </authorList>
    </citation>
    <scope>NUCLEOTIDE SEQUENCE [LARGE SCALE GENOMIC DNA]</scope>
    <source>
        <strain evidence="2 3">Enr17</strain>
    </source>
</reference>
<dbReference type="AlphaFoldDB" id="A0A518I6E3"/>
<keyword evidence="1" id="KW-1133">Transmembrane helix</keyword>
<feature type="transmembrane region" description="Helical" evidence="1">
    <location>
        <begin position="12"/>
        <end position="33"/>
    </location>
</feature>
<name>A0A518I6E3_9PLAN</name>
<keyword evidence="3" id="KW-1185">Reference proteome</keyword>
<accession>A0A518I6E3</accession>
<gene>
    <name evidence="2" type="ORF">Enr17x_06890</name>
</gene>
<feature type="transmembrane region" description="Helical" evidence="1">
    <location>
        <begin position="45"/>
        <end position="65"/>
    </location>
</feature>
<feature type="transmembrane region" description="Helical" evidence="1">
    <location>
        <begin position="77"/>
        <end position="102"/>
    </location>
</feature>
<dbReference type="OrthoDB" id="279812at2"/>
<dbReference type="EMBL" id="CP037452">
    <property type="protein sequence ID" value="QDV48676.1"/>
    <property type="molecule type" value="Genomic_DNA"/>
</dbReference>
<proteinExistence type="predicted"/>
<evidence type="ECO:0000256" key="1">
    <source>
        <dbReference type="SAM" id="Phobius"/>
    </source>
</evidence>
<evidence type="ECO:0000313" key="3">
    <source>
        <dbReference type="Proteomes" id="UP000318313"/>
    </source>
</evidence>
<dbReference type="Proteomes" id="UP000318313">
    <property type="component" value="Chromosome"/>
</dbReference>
<dbReference type="RefSeq" id="WP_145305813.1">
    <property type="nucleotide sequence ID" value="NZ_CP037452.1"/>
</dbReference>
<evidence type="ECO:0000313" key="2">
    <source>
        <dbReference type="EMBL" id="QDV48676.1"/>
    </source>
</evidence>
<sequence>MQQLHDPRFKRFHLLAYSLFWGGEFLIMLLAYLAKQVLNINPHGMDLLMIGPMFVGAVLLLIGNFHLNLIGNRITDLILGLISAIIQASVNFGVWLVIWFIFLTEVLDIIIC</sequence>
<keyword evidence="1" id="KW-0472">Membrane</keyword>